<proteinExistence type="predicted"/>
<sequence length="182" mass="19699">MSELDADLYGDLYGNDEGDFAGATDAVELKAEEPMQSLSDTPADIQPTSSVKVELKQTPVSTSYMKQEIPTEPIPVQHQELSAISSTPQPIPTPSYSPQVTQQIPTYQQPQPAEYLESPMPQSADGAYPRGQLPERTIRPSEMKDEGGKSLTAVVSQLDDYPCVVTPSSSRLATQLCRLGLG</sequence>
<dbReference type="RefSeq" id="XP_007315151.1">
    <property type="nucleotide sequence ID" value="XM_007315089.1"/>
</dbReference>
<organism>
    <name type="scientific">Serpula lacrymans var. lacrymans (strain S7.9)</name>
    <name type="common">Dry rot fungus</name>
    <dbReference type="NCBI Taxonomy" id="578457"/>
    <lineage>
        <taxon>Eukaryota</taxon>
        <taxon>Fungi</taxon>
        <taxon>Dikarya</taxon>
        <taxon>Basidiomycota</taxon>
        <taxon>Agaricomycotina</taxon>
        <taxon>Agaricomycetes</taxon>
        <taxon>Agaricomycetidae</taxon>
        <taxon>Boletales</taxon>
        <taxon>Coniophorineae</taxon>
        <taxon>Serpulaceae</taxon>
        <taxon>Serpula</taxon>
    </lineage>
</organism>
<dbReference type="OrthoDB" id="3056853at2759"/>
<dbReference type="Proteomes" id="UP000008064">
    <property type="component" value="Unassembled WGS sequence"/>
</dbReference>
<feature type="region of interest" description="Disordered" evidence="1">
    <location>
        <begin position="84"/>
        <end position="149"/>
    </location>
</feature>
<dbReference type="GeneID" id="18814463"/>
<dbReference type="HOGENOM" id="CLU_127785_0_0_1"/>
<gene>
    <name evidence="2" type="ORF">SERLADRAFT_434837</name>
</gene>
<dbReference type="EMBL" id="GL945431">
    <property type="protein sequence ID" value="EGO27060.1"/>
    <property type="molecule type" value="Genomic_DNA"/>
</dbReference>
<dbReference type="KEGG" id="sla:SERLADRAFT_434837"/>
<protein>
    <submittedName>
        <fullName evidence="2">Uncharacterized protein</fullName>
    </submittedName>
</protein>
<accession>F8NNL8</accession>
<name>F8NNL8_SERL9</name>
<evidence type="ECO:0000256" key="1">
    <source>
        <dbReference type="SAM" id="MobiDB-lite"/>
    </source>
</evidence>
<feature type="compositionally biased region" description="Basic and acidic residues" evidence="1">
    <location>
        <begin position="136"/>
        <end position="148"/>
    </location>
</feature>
<dbReference type="AlphaFoldDB" id="F8NNL8"/>
<evidence type="ECO:0000313" key="2">
    <source>
        <dbReference type="EMBL" id="EGO27060.1"/>
    </source>
</evidence>
<feature type="compositionally biased region" description="Low complexity" evidence="1">
    <location>
        <begin position="96"/>
        <end position="112"/>
    </location>
</feature>
<reference evidence="2" key="1">
    <citation type="submission" date="2011-04" db="EMBL/GenBank/DDBJ databases">
        <title>Evolution of plant cell wall degrading machinery underlies the functional diversity of forest fungi.</title>
        <authorList>
            <consortium name="US DOE Joint Genome Institute (JGI-PGF)"/>
            <person name="Eastwood D.C."/>
            <person name="Floudas D."/>
            <person name="Binder M."/>
            <person name="Majcherczyk A."/>
            <person name="Schneider P."/>
            <person name="Aerts A."/>
            <person name="Asiegbu F.O."/>
            <person name="Baker S.E."/>
            <person name="Barry K."/>
            <person name="Bendiksby M."/>
            <person name="Blumentritt M."/>
            <person name="Coutinho P.M."/>
            <person name="Cullen D."/>
            <person name="Cullen D."/>
            <person name="Gathman A."/>
            <person name="Goodell B."/>
            <person name="Henrissat B."/>
            <person name="Ihrmark K."/>
            <person name="Kauserud H."/>
            <person name="Kohler A."/>
            <person name="LaButti K."/>
            <person name="Lapidus A."/>
            <person name="Lavin J.L."/>
            <person name="Lee Y.-H."/>
            <person name="Lindquist E."/>
            <person name="Lilly W."/>
            <person name="Lucas S."/>
            <person name="Morin E."/>
            <person name="Murat C."/>
            <person name="Oguiza J.A."/>
            <person name="Park J."/>
            <person name="Pisabarro A.G."/>
            <person name="Riley R."/>
            <person name="Rosling A."/>
            <person name="Salamov A."/>
            <person name="Schmidt O."/>
            <person name="Schmutz J."/>
            <person name="Skrede I."/>
            <person name="Stenlid J."/>
            <person name="Wiebenga A."/>
            <person name="Xie X."/>
            <person name="Kues U."/>
            <person name="Hibbett D.S."/>
            <person name="Hoffmeister D."/>
            <person name="Hogberg N."/>
            <person name="Martin F."/>
            <person name="Grigoriev I.V."/>
            <person name="Watkinson S.C."/>
        </authorList>
    </citation>
    <scope>NUCLEOTIDE SEQUENCE</scope>
    <source>
        <strain evidence="2">S7.9</strain>
    </source>
</reference>